<dbReference type="InterPro" id="IPR001608">
    <property type="entry name" value="Ala_racemase_N"/>
</dbReference>
<name>A0A268P008_SHOCL</name>
<gene>
    <name evidence="3" type="ORF">CHH72_13200</name>
</gene>
<sequence>MFTSMIAKRNPKLVEAAVCLHQSGALAPNTHLIDLDALERNAAILAKTAEEYGMTLYYMTKQIGRSGFVGKHIEKSGIHKAVAVDIDEAIQLKDGGCAIGNLGHLVQPGKNQWPFVLTDMKPEVVTLFSLERAKQLNEAAVQAGVVQDVIVRVISKGDCVFPGQYGGFLLEELPEAIKELTALTGIRLIGVTSFPVLAYTAGDNSYHYASNAQTIVKAVGLLQQAGVEVKHVNTPSATSVNTIPMLKQLGATHAEPGHALTGTTPLHAYREDLAELPAMVYVSEISHQDQTHAYTIAGGFYPRSNMAYAFYGDSPKTIFNKAEVDLVSPGNIDYYGALKREQGMQTGDTVVYAYRSQVFVTRSHVAFVRGVANGKPVIVHQQKRGM</sequence>
<dbReference type="RefSeq" id="WP_095326772.1">
    <property type="nucleotide sequence ID" value="NZ_BOQS01000002.1"/>
</dbReference>
<dbReference type="Pfam" id="PF21279">
    <property type="entry name" value="YhfX-like_C"/>
    <property type="match status" value="1"/>
</dbReference>
<feature type="domain" description="Alanine racemase N-terminal" evidence="1">
    <location>
        <begin position="33"/>
        <end position="265"/>
    </location>
</feature>
<evidence type="ECO:0000313" key="3">
    <source>
        <dbReference type="EMBL" id="PAE88620.1"/>
    </source>
</evidence>
<protein>
    <submittedName>
        <fullName evidence="3">Amino-acid racemase</fullName>
    </submittedName>
</protein>
<dbReference type="SUPFAM" id="SSF51419">
    <property type="entry name" value="PLP-binding barrel"/>
    <property type="match status" value="1"/>
</dbReference>
<reference evidence="3 4" key="1">
    <citation type="submission" date="2017-07" db="EMBL/GenBank/DDBJ databases">
        <title>Isolation and whole genome analysis of endospore-forming bacteria from heroin.</title>
        <authorList>
            <person name="Kalinowski J."/>
            <person name="Ahrens B."/>
            <person name="Al-Dilaimi A."/>
            <person name="Winkler A."/>
            <person name="Wibberg D."/>
            <person name="Schleenbecker U."/>
            <person name="Ruckert C."/>
            <person name="Wolfel R."/>
            <person name="Grass G."/>
        </authorList>
    </citation>
    <scope>NUCLEOTIDE SEQUENCE [LARGE SCALE GENOMIC DNA]</scope>
    <source>
        <strain evidence="3 4">7539</strain>
    </source>
</reference>
<evidence type="ECO:0000259" key="2">
    <source>
        <dbReference type="Pfam" id="PF21279"/>
    </source>
</evidence>
<feature type="domain" description="YhfX-like C-terminal" evidence="2">
    <location>
        <begin position="280"/>
        <end position="378"/>
    </location>
</feature>
<organism evidence="3 4">
    <name type="scientific">Shouchella clausii</name>
    <name type="common">Alkalihalobacillus clausii</name>
    <dbReference type="NCBI Taxonomy" id="79880"/>
    <lineage>
        <taxon>Bacteria</taxon>
        <taxon>Bacillati</taxon>
        <taxon>Bacillota</taxon>
        <taxon>Bacilli</taxon>
        <taxon>Bacillales</taxon>
        <taxon>Bacillaceae</taxon>
        <taxon>Shouchella</taxon>
    </lineage>
</organism>
<dbReference type="CDD" id="cd06811">
    <property type="entry name" value="PLPDE_III_yhfX_like"/>
    <property type="match status" value="1"/>
</dbReference>
<evidence type="ECO:0000313" key="4">
    <source>
        <dbReference type="Proteomes" id="UP000216207"/>
    </source>
</evidence>
<dbReference type="AlphaFoldDB" id="A0A268P008"/>
<dbReference type="InterPro" id="IPR029066">
    <property type="entry name" value="PLP-binding_barrel"/>
</dbReference>
<comment type="caution">
    <text evidence="3">The sequence shown here is derived from an EMBL/GenBank/DDBJ whole genome shotgun (WGS) entry which is preliminary data.</text>
</comment>
<proteinExistence type="predicted"/>
<dbReference type="Proteomes" id="UP000216207">
    <property type="component" value="Unassembled WGS sequence"/>
</dbReference>
<evidence type="ECO:0000259" key="1">
    <source>
        <dbReference type="Pfam" id="PF01168"/>
    </source>
</evidence>
<dbReference type="Pfam" id="PF01168">
    <property type="entry name" value="Ala_racemase_N"/>
    <property type="match status" value="1"/>
</dbReference>
<accession>A0A268P008</accession>
<dbReference type="EMBL" id="NPCC01000015">
    <property type="protein sequence ID" value="PAE88620.1"/>
    <property type="molecule type" value="Genomic_DNA"/>
</dbReference>
<dbReference type="Gene3D" id="2.40.37.30">
    <property type="match status" value="2"/>
</dbReference>
<dbReference type="InterPro" id="IPR048449">
    <property type="entry name" value="YhfX-like_C"/>
</dbReference>